<evidence type="ECO:0000256" key="1">
    <source>
        <dbReference type="ARBA" id="ARBA00023265"/>
    </source>
</evidence>
<dbReference type="SUPFAM" id="SSF55797">
    <property type="entry name" value="PR-1-like"/>
    <property type="match status" value="1"/>
</dbReference>
<dbReference type="Pfam" id="PF07727">
    <property type="entry name" value="RVT_2"/>
    <property type="match status" value="1"/>
</dbReference>
<dbReference type="Pfam" id="PF00188">
    <property type="entry name" value="CAP"/>
    <property type="match status" value="1"/>
</dbReference>
<reference evidence="4" key="2">
    <citation type="journal article" date="2017" name="J. Anim. Genet.">
        <title>Multiple reference genome sequences of hot pepper reveal the massive evolution of plant disease resistance genes by retroduplication.</title>
        <authorList>
            <person name="Kim S."/>
            <person name="Park J."/>
            <person name="Yeom S.-I."/>
            <person name="Kim Y.-M."/>
            <person name="Seo E."/>
            <person name="Kim K.-T."/>
            <person name="Kim M.-S."/>
            <person name="Lee J.M."/>
            <person name="Cheong K."/>
            <person name="Shin H.-S."/>
            <person name="Kim S.-B."/>
            <person name="Han K."/>
            <person name="Lee J."/>
            <person name="Park M."/>
            <person name="Lee H.-A."/>
            <person name="Lee H.-Y."/>
            <person name="Lee Y."/>
            <person name="Oh S."/>
            <person name="Lee J.H."/>
            <person name="Choi E."/>
            <person name="Choi E."/>
            <person name="Lee S.E."/>
            <person name="Jeon J."/>
            <person name="Kim H."/>
            <person name="Choi G."/>
            <person name="Song H."/>
            <person name="Lee J."/>
            <person name="Lee S.-C."/>
            <person name="Kwon J.-K."/>
            <person name="Lee H.-Y."/>
            <person name="Koo N."/>
            <person name="Hong Y."/>
            <person name="Kim R.W."/>
            <person name="Kang W.-H."/>
            <person name="Huh J.H."/>
            <person name="Kang B.-C."/>
            <person name="Yang T.-J."/>
            <person name="Lee Y.-H."/>
            <person name="Bennetzen J.L."/>
            <person name="Choi D."/>
        </authorList>
    </citation>
    <scope>NUCLEOTIDE SEQUENCE [LARGE SCALE GENOMIC DNA]</scope>
    <source>
        <strain evidence="4">cv. PBC81</strain>
    </source>
</reference>
<organism evidence="3 4">
    <name type="scientific">Capsicum baccatum</name>
    <name type="common">Peruvian pepper</name>
    <dbReference type="NCBI Taxonomy" id="33114"/>
    <lineage>
        <taxon>Eukaryota</taxon>
        <taxon>Viridiplantae</taxon>
        <taxon>Streptophyta</taxon>
        <taxon>Embryophyta</taxon>
        <taxon>Tracheophyta</taxon>
        <taxon>Spermatophyta</taxon>
        <taxon>Magnoliopsida</taxon>
        <taxon>eudicotyledons</taxon>
        <taxon>Gunneridae</taxon>
        <taxon>Pentapetalae</taxon>
        <taxon>asterids</taxon>
        <taxon>lamiids</taxon>
        <taxon>Solanales</taxon>
        <taxon>Solanaceae</taxon>
        <taxon>Solanoideae</taxon>
        <taxon>Capsiceae</taxon>
        <taxon>Capsicum</taxon>
    </lineage>
</organism>
<dbReference type="InterPro" id="IPR014044">
    <property type="entry name" value="CAP_dom"/>
</dbReference>
<dbReference type="InterPro" id="IPR013103">
    <property type="entry name" value="RVT_2"/>
</dbReference>
<proteinExistence type="predicted"/>
<dbReference type="Gene3D" id="3.40.33.10">
    <property type="entry name" value="CAP"/>
    <property type="match status" value="1"/>
</dbReference>
<evidence type="ECO:0000259" key="2">
    <source>
        <dbReference type="SMART" id="SM00198"/>
    </source>
</evidence>
<dbReference type="SMART" id="SM00198">
    <property type="entry name" value="SCP"/>
    <property type="match status" value="1"/>
</dbReference>
<dbReference type="InterPro" id="IPR054722">
    <property type="entry name" value="PolX-like_BBD"/>
</dbReference>
<dbReference type="PANTHER" id="PTHR47592">
    <property type="entry name" value="PBF68 PROTEIN"/>
    <property type="match status" value="1"/>
</dbReference>
<dbReference type="STRING" id="33114.A0A2G2W920"/>
<gene>
    <name evidence="3" type="ORF">CQW23_20585</name>
</gene>
<feature type="domain" description="SCP" evidence="2">
    <location>
        <begin position="189"/>
        <end position="331"/>
    </location>
</feature>
<keyword evidence="1" id="KW-0611">Plant defense</keyword>
<dbReference type="InterPro" id="IPR035940">
    <property type="entry name" value="CAP_sf"/>
</dbReference>
<dbReference type="Pfam" id="PF22936">
    <property type="entry name" value="Pol_BBD"/>
    <property type="match status" value="1"/>
</dbReference>
<dbReference type="PROSITE" id="PS01009">
    <property type="entry name" value="CRISP_1"/>
    <property type="match status" value="1"/>
</dbReference>
<dbReference type="InterPro" id="IPR018244">
    <property type="entry name" value="Allrgn_V5/Tpx1_CS"/>
</dbReference>
<dbReference type="GO" id="GO:0005576">
    <property type="term" value="C:extracellular region"/>
    <property type="evidence" value="ECO:0007669"/>
    <property type="project" value="InterPro"/>
</dbReference>
<dbReference type="InterPro" id="IPR001283">
    <property type="entry name" value="CRISP-related"/>
</dbReference>
<dbReference type="Proteomes" id="UP000224567">
    <property type="component" value="Unassembled WGS sequence"/>
</dbReference>
<accession>A0A2G2W920</accession>
<evidence type="ECO:0000313" key="4">
    <source>
        <dbReference type="Proteomes" id="UP000224567"/>
    </source>
</evidence>
<dbReference type="EMBL" id="MLFT02000008">
    <property type="protein sequence ID" value="PHT41731.1"/>
    <property type="molecule type" value="Genomic_DNA"/>
</dbReference>
<sequence length="380" mass="42616">MSQPFDYNLHGIVIFRVLEGGLRMVKWKCFNIYGVQIVASGCVMVDFRAGDGVLDGLRKLGVSGRESYRLAVQEYSECNLVGNPREWWMDSGATHHVCANKELFSSFAPAQVEEMIYMANSATTKVEGTGKVCLKMTSGKVLTLNNVFNKNNIDSNVNALAAVYGLEIHQMDVKIAFLNGELEKEIYIEQPEGFVVPENENKTCIARSTMESQFIALDKTGEEAEWLRNLLEDIPYWPKLVAPVCIHCDSQAEIDSPYGENLAMGYGEFSAVEAVNMWVGEKPNYDYDSNSCKQDMCGHYTQVIWQNTLQVGCARLKCDNDCVVVGGIFSGEWEETPKCWVWKTASNETVSIALRRNGSYADMVKSVVAPRFPREIRYST</sequence>
<dbReference type="PRINTS" id="PR00837">
    <property type="entry name" value="V5TPXLIKE"/>
</dbReference>
<name>A0A2G2W920_CAPBA</name>
<reference evidence="3 4" key="1">
    <citation type="journal article" date="2017" name="Genome Biol.">
        <title>New reference genome sequences of hot pepper reveal the massive evolution of plant disease-resistance genes by retroduplication.</title>
        <authorList>
            <person name="Kim S."/>
            <person name="Park J."/>
            <person name="Yeom S.I."/>
            <person name="Kim Y.M."/>
            <person name="Seo E."/>
            <person name="Kim K.T."/>
            <person name="Kim M.S."/>
            <person name="Lee J.M."/>
            <person name="Cheong K."/>
            <person name="Shin H.S."/>
            <person name="Kim S.B."/>
            <person name="Han K."/>
            <person name="Lee J."/>
            <person name="Park M."/>
            <person name="Lee H.A."/>
            <person name="Lee H.Y."/>
            <person name="Lee Y."/>
            <person name="Oh S."/>
            <person name="Lee J.H."/>
            <person name="Choi E."/>
            <person name="Choi E."/>
            <person name="Lee S.E."/>
            <person name="Jeon J."/>
            <person name="Kim H."/>
            <person name="Choi G."/>
            <person name="Song H."/>
            <person name="Lee J."/>
            <person name="Lee S.C."/>
            <person name="Kwon J.K."/>
            <person name="Lee H.Y."/>
            <person name="Koo N."/>
            <person name="Hong Y."/>
            <person name="Kim R.W."/>
            <person name="Kang W.H."/>
            <person name="Huh J.H."/>
            <person name="Kang B.C."/>
            <person name="Yang T.J."/>
            <person name="Lee Y.H."/>
            <person name="Bennetzen J.L."/>
            <person name="Choi D."/>
        </authorList>
    </citation>
    <scope>NUCLEOTIDE SEQUENCE [LARGE SCALE GENOMIC DNA]</scope>
    <source>
        <strain evidence="4">cv. PBC81</strain>
    </source>
</reference>
<protein>
    <submittedName>
        <fullName evidence="3">Pathogenesis-related protein 1</fullName>
    </submittedName>
</protein>
<keyword evidence="1" id="KW-0568">Pathogenesis-related protein</keyword>
<comment type="caution">
    <text evidence="3">The sequence shown here is derived from an EMBL/GenBank/DDBJ whole genome shotgun (WGS) entry which is preliminary data.</text>
</comment>
<keyword evidence="4" id="KW-1185">Reference proteome</keyword>
<dbReference type="AlphaFoldDB" id="A0A2G2W920"/>
<dbReference type="OrthoDB" id="337038at2759"/>
<dbReference type="PANTHER" id="PTHR47592:SF24">
    <property type="entry name" value="BNACNNG30200D PROTEIN"/>
    <property type="match status" value="1"/>
</dbReference>
<evidence type="ECO:0000313" key="3">
    <source>
        <dbReference type="EMBL" id="PHT41731.1"/>
    </source>
</evidence>